<dbReference type="Gene3D" id="3.30.710.10">
    <property type="entry name" value="Potassium Channel Kv1.1, Chain A"/>
    <property type="match status" value="1"/>
</dbReference>
<reference evidence="1 2" key="1">
    <citation type="journal article" date="2016" name="Mol. Biol. Evol.">
        <title>Comparative Genomics of Early-Diverging Mushroom-Forming Fungi Provides Insights into the Origins of Lignocellulose Decay Capabilities.</title>
        <authorList>
            <person name="Nagy L.G."/>
            <person name="Riley R."/>
            <person name="Tritt A."/>
            <person name="Adam C."/>
            <person name="Daum C."/>
            <person name="Floudas D."/>
            <person name="Sun H."/>
            <person name="Yadav J.S."/>
            <person name="Pangilinan J."/>
            <person name="Larsson K.H."/>
            <person name="Matsuura K."/>
            <person name="Barry K."/>
            <person name="Labutti K."/>
            <person name="Kuo R."/>
            <person name="Ohm R.A."/>
            <person name="Bhattacharya S.S."/>
            <person name="Shirouzu T."/>
            <person name="Yoshinaga Y."/>
            <person name="Martin F.M."/>
            <person name="Grigoriev I.V."/>
            <person name="Hibbett D.S."/>
        </authorList>
    </citation>
    <scope>NUCLEOTIDE SEQUENCE [LARGE SCALE GENOMIC DNA]</scope>
    <source>
        <strain evidence="1 2">HHB10207 ss-3</strain>
    </source>
</reference>
<organism evidence="1 2">
    <name type="scientific">Sistotremastrum suecicum HHB10207 ss-3</name>
    <dbReference type="NCBI Taxonomy" id="1314776"/>
    <lineage>
        <taxon>Eukaryota</taxon>
        <taxon>Fungi</taxon>
        <taxon>Dikarya</taxon>
        <taxon>Basidiomycota</taxon>
        <taxon>Agaricomycotina</taxon>
        <taxon>Agaricomycetes</taxon>
        <taxon>Sistotremastrales</taxon>
        <taxon>Sistotremastraceae</taxon>
        <taxon>Sistotremastrum</taxon>
    </lineage>
</organism>
<evidence type="ECO:0000313" key="2">
    <source>
        <dbReference type="Proteomes" id="UP000076798"/>
    </source>
</evidence>
<gene>
    <name evidence="1" type="ORF">SISSUDRAFT_973693</name>
</gene>
<dbReference type="Proteomes" id="UP000076798">
    <property type="component" value="Unassembled WGS sequence"/>
</dbReference>
<dbReference type="AlphaFoldDB" id="A0A166F4B7"/>
<name>A0A166F4B7_9AGAM</name>
<dbReference type="STRING" id="1314776.A0A166F4B7"/>
<evidence type="ECO:0000313" key="1">
    <source>
        <dbReference type="EMBL" id="KZT40263.1"/>
    </source>
</evidence>
<dbReference type="EMBL" id="KV428035">
    <property type="protein sequence ID" value="KZT40263.1"/>
    <property type="molecule type" value="Genomic_DNA"/>
</dbReference>
<evidence type="ECO:0008006" key="3">
    <source>
        <dbReference type="Google" id="ProtNLM"/>
    </source>
</evidence>
<accession>A0A166F4B7</accession>
<sequence length="78" mass="8720">VVGVAETSEIFTILLRYIYPVPREHITSLDQISALMDVAQKYDFQAAISALAEDLMAPALLQAQPLRVYAIASRYHLE</sequence>
<feature type="non-terminal residue" evidence="1">
    <location>
        <position position="78"/>
    </location>
</feature>
<proteinExistence type="predicted"/>
<dbReference type="OrthoDB" id="3357985at2759"/>
<keyword evidence="2" id="KW-1185">Reference proteome</keyword>
<protein>
    <recommendedName>
        <fullName evidence="3">BTB domain-containing protein</fullName>
    </recommendedName>
</protein>
<feature type="non-terminal residue" evidence="1">
    <location>
        <position position="1"/>
    </location>
</feature>
<dbReference type="InterPro" id="IPR011333">
    <property type="entry name" value="SKP1/BTB/POZ_sf"/>
</dbReference>